<evidence type="ECO:0000259" key="1">
    <source>
        <dbReference type="Pfam" id="PF12229"/>
    </source>
</evidence>
<organism evidence="2 3">
    <name type="scientific">Candidatus Falkowbacteria bacterium CG10_big_fil_rev_8_21_14_0_10_37_6</name>
    <dbReference type="NCBI Taxonomy" id="1974563"/>
    <lineage>
        <taxon>Bacteria</taxon>
        <taxon>Candidatus Falkowiibacteriota</taxon>
    </lineage>
</organism>
<feature type="non-terminal residue" evidence="2">
    <location>
        <position position="1"/>
    </location>
</feature>
<reference evidence="3" key="1">
    <citation type="submission" date="2017-09" db="EMBL/GenBank/DDBJ databases">
        <title>Depth-based differentiation of microbial function through sediment-hosted aquifers and enrichment of novel symbionts in the deep terrestrial subsurface.</title>
        <authorList>
            <person name="Probst A.J."/>
            <person name="Ladd B."/>
            <person name="Jarett J.K."/>
            <person name="Geller-Mcgrath D.E."/>
            <person name="Sieber C.M.K."/>
            <person name="Emerson J.B."/>
            <person name="Anantharaman K."/>
            <person name="Thomas B.C."/>
            <person name="Malmstrom R."/>
            <person name="Stieglmeier M."/>
            <person name="Klingl A."/>
            <person name="Woyke T."/>
            <person name="Ryan C.M."/>
            <person name="Banfield J.F."/>
        </authorList>
    </citation>
    <scope>NUCLEOTIDE SEQUENCE [LARGE SCALE GENOMIC DNA]</scope>
</reference>
<dbReference type="AlphaFoldDB" id="A0A2H0V7Z4"/>
<evidence type="ECO:0000313" key="3">
    <source>
        <dbReference type="Proteomes" id="UP000228614"/>
    </source>
</evidence>
<dbReference type="PANTHER" id="PTHR35788:SF1">
    <property type="entry name" value="EXPORTED PROTEIN"/>
    <property type="match status" value="1"/>
</dbReference>
<dbReference type="PANTHER" id="PTHR35788">
    <property type="entry name" value="EXPORTED PROTEIN-RELATED"/>
    <property type="match status" value="1"/>
</dbReference>
<dbReference type="Proteomes" id="UP000228614">
    <property type="component" value="Unassembled WGS sequence"/>
</dbReference>
<dbReference type="Pfam" id="PF04294">
    <property type="entry name" value="VanW"/>
    <property type="match status" value="1"/>
</dbReference>
<sequence>NELSVQTEKHGAIFDYQKIINELKYRLAYLNNKDIVISLKTDYPTAYAENVKPTLAEAKIILAKAPYSLIIPQTSLKNPGKKIDIQKNDLAKLLGAEQDEQINNKFKAGLKKDETSAYLNDNLSELTNVEPTEAKFEIENGKVTEFSASKKGQTLNIASTVAALEDIIQLAENSTATTSVQIVIDELASEITNETVNDLGIKELIGSGHSNFAGSPANRRHNIRVGADAVNGTLIKPGEEFSLLKTLGKIDASTGYLPELVIKGNKTIPEYGGGLCQIGTTVFRGSTESGLL</sequence>
<proteinExistence type="predicted"/>
<evidence type="ECO:0000313" key="2">
    <source>
        <dbReference type="EMBL" id="PIR95193.1"/>
    </source>
</evidence>
<dbReference type="InterPro" id="IPR007391">
    <property type="entry name" value="Vancomycin_resist_VanW"/>
</dbReference>
<dbReference type="EMBL" id="PFAN01000003">
    <property type="protein sequence ID" value="PIR95193.1"/>
    <property type="molecule type" value="Genomic_DNA"/>
</dbReference>
<comment type="caution">
    <text evidence="2">The sequence shown here is derived from an EMBL/GenBank/DDBJ whole genome shotgun (WGS) entry which is preliminary data.</text>
</comment>
<dbReference type="InterPro" id="IPR022029">
    <property type="entry name" value="YoaR-like_PG-bd"/>
</dbReference>
<dbReference type="InterPro" id="IPR052913">
    <property type="entry name" value="Glycopeptide_resist_protein"/>
</dbReference>
<dbReference type="Pfam" id="PF12229">
    <property type="entry name" value="PG_binding_4"/>
    <property type="match status" value="1"/>
</dbReference>
<feature type="non-terminal residue" evidence="2">
    <location>
        <position position="292"/>
    </location>
</feature>
<protein>
    <recommendedName>
        <fullName evidence="1">YoaR-like putative peptidoglycan binding domain-containing protein</fullName>
    </recommendedName>
</protein>
<gene>
    <name evidence="2" type="ORF">COT95_00045</name>
</gene>
<feature type="domain" description="YoaR-like putative peptidoglycan binding" evidence="1">
    <location>
        <begin position="92"/>
        <end position="168"/>
    </location>
</feature>
<accession>A0A2H0V7Z4</accession>
<name>A0A2H0V7Z4_9BACT</name>